<reference evidence="1" key="1">
    <citation type="submission" date="2022-01" db="EMBL/GenBank/DDBJ databases">
        <title>Genome sequence and assembly of Parabukholderia sp. RG36.</title>
        <authorList>
            <person name="Chhetri G."/>
        </authorList>
    </citation>
    <scope>NUCLEOTIDE SEQUENCE</scope>
    <source>
        <strain evidence="1">RG36</strain>
    </source>
</reference>
<organism evidence="1 2">
    <name type="scientific">Paraburkholderia tagetis</name>
    <dbReference type="NCBI Taxonomy" id="2913261"/>
    <lineage>
        <taxon>Bacteria</taxon>
        <taxon>Pseudomonadati</taxon>
        <taxon>Pseudomonadota</taxon>
        <taxon>Betaproteobacteria</taxon>
        <taxon>Burkholderiales</taxon>
        <taxon>Burkholderiaceae</taxon>
        <taxon>Paraburkholderia</taxon>
    </lineage>
</organism>
<keyword evidence="2" id="KW-1185">Reference proteome</keyword>
<dbReference type="EMBL" id="JAKLJA010000050">
    <property type="protein sequence ID" value="MCG5078100.1"/>
    <property type="molecule type" value="Genomic_DNA"/>
</dbReference>
<dbReference type="Proteomes" id="UP001139308">
    <property type="component" value="Unassembled WGS sequence"/>
</dbReference>
<name>A0A9X1UMG4_9BURK</name>
<accession>A0A9X1UMG4</accession>
<gene>
    <name evidence="1" type="ORF">L5014_33010</name>
</gene>
<sequence length="129" mass="14507">MKGFKQFLKEVEERERKLSELSLALEHEIYKPIPGTRNSFRVDPANTNTLTQRHAHVYAKPHGEGRQLYSVNLDGTGHDGSSGIAIPSKHAEHLRGLGFAIPANLTLESLDYETLSFDLYEICILSDEE</sequence>
<dbReference type="AlphaFoldDB" id="A0A9X1UMG4"/>
<proteinExistence type="predicted"/>
<comment type="caution">
    <text evidence="1">The sequence shown here is derived from an EMBL/GenBank/DDBJ whole genome shotgun (WGS) entry which is preliminary data.</text>
</comment>
<evidence type="ECO:0000313" key="1">
    <source>
        <dbReference type="EMBL" id="MCG5078100.1"/>
    </source>
</evidence>
<evidence type="ECO:0000313" key="2">
    <source>
        <dbReference type="Proteomes" id="UP001139308"/>
    </source>
</evidence>
<dbReference type="RefSeq" id="WP_238467990.1">
    <property type="nucleotide sequence ID" value="NZ_JAKLJA010000050.1"/>
</dbReference>
<protein>
    <submittedName>
        <fullName evidence="1">Uncharacterized protein</fullName>
    </submittedName>
</protein>